<dbReference type="PANTHER" id="PTHR46082">
    <property type="entry name" value="ATP/GTP-BINDING PROTEIN-RELATED"/>
    <property type="match status" value="1"/>
</dbReference>
<name>A0A8H5KK94_9HYPO</name>
<sequence length="169" mass="18284">MRLREKASSLIVTPFQIRKMETIIRGKRKVSETTDSDSPTGYEVVVKKQKTSRQDDESPGSLSAHSYTVGWICALPIELAAAQAMLDHIHDSLAISADDSNAYTLGDMVGHNVVMACLPVHHYGTVNAATVANNMHRSFPLINIRLMVGIGGGVPSRGDIRLGDVIVSD</sequence>
<dbReference type="PANTHER" id="PTHR46082:SF11">
    <property type="entry name" value="AAA+ ATPASE DOMAIN-CONTAINING PROTEIN-RELATED"/>
    <property type="match status" value="1"/>
</dbReference>
<proteinExistence type="predicted"/>
<accession>A0A8H5KK94</accession>
<reference evidence="1 2" key="1">
    <citation type="submission" date="2020-05" db="EMBL/GenBank/DDBJ databases">
        <title>Identification and distribution of gene clusters putatively required for synthesis of sphingolipid metabolism inhibitors in phylogenetically diverse species of the filamentous fungus Fusarium.</title>
        <authorList>
            <person name="Kim H.-S."/>
            <person name="Busman M."/>
            <person name="Brown D.W."/>
            <person name="Divon H."/>
            <person name="Uhlig S."/>
            <person name="Proctor R.H."/>
        </authorList>
    </citation>
    <scope>NUCLEOTIDE SEQUENCE [LARGE SCALE GENOMIC DNA]</scope>
    <source>
        <strain evidence="1 2">NRRL 25211</strain>
    </source>
</reference>
<dbReference type="EMBL" id="JAAOAR010000746">
    <property type="protein sequence ID" value="KAF5574278.1"/>
    <property type="molecule type" value="Genomic_DNA"/>
</dbReference>
<dbReference type="InterPro" id="IPR035994">
    <property type="entry name" value="Nucleoside_phosphorylase_sf"/>
</dbReference>
<dbReference type="Proteomes" id="UP000544095">
    <property type="component" value="Unassembled WGS sequence"/>
</dbReference>
<dbReference type="InterPro" id="IPR053137">
    <property type="entry name" value="NLR-like"/>
</dbReference>
<dbReference type="AlphaFoldDB" id="A0A8H5KK94"/>
<protein>
    <submittedName>
        <fullName evidence="1">PFS domain-containing protein</fullName>
    </submittedName>
</protein>
<dbReference type="GO" id="GO:0009116">
    <property type="term" value="P:nucleoside metabolic process"/>
    <property type="evidence" value="ECO:0007669"/>
    <property type="project" value="InterPro"/>
</dbReference>
<comment type="caution">
    <text evidence="1">The sequence shown here is derived from an EMBL/GenBank/DDBJ whole genome shotgun (WGS) entry which is preliminary data.</text>
</comment>
<dbReference type="GO" id="GO:0003824">
    <property type="term" value="F:catalytic activity"/>
    <property type="evidence" value="ECO:0007669"/>
    <property type="project" value="InterPro"/>
</dbReference>
<dbReference type="Gene3D" id="3.40.50.1580">
    <property type="entry name" value="Nucleoside phosphorylase domain"/>
    <property type="match status" value="1"/>
</dbReference>
<dbReference type="SUPFAM" id="SSF53167">
    <property type="entry name" value="Purine and uridine phosphorylases"/>
    <property type="match status" value="1"/>
</dbReference>
<organism evidence="1 2">
    <name type="scientific">Fusarium pseudoanthophilum</name>
    <dbReference type="NCBI Taxonomy" id="48495"/>
    <lineage>
        <taxon>Eukaryota</taxon>
        <taxon>Fungi</taxon>
        <taxon>Dikarya</taxon>
        <taxon>Ascomycota</taxon>
        <taxon>Pezizomycotina</taxon>
        <taxon>Sordariomycetes</taxon>
        <taxon>Hypocreomycetidae</taxon>
        <taxon>Hypocreales</taxon>
        <taxon>Nectriaceae</taxon>
        <taxon>Fusarium</taxon>
        <taxon>Fusarium fujikuroi species complex</taxon>
    </lineage>
</organism>
<evidence type="ECO:0000313" key="1">
    <source>
        <dbReference type="EMBL" id="KAF5574278.1"/>
    </source>
</evidence>
<keyword evidence="2" id="KW-1185">Reference proteome</keyword>
<evidence type="ECO:0000313" key="2">
    <source>
        <dbReference type="Proteomes" id="UP000544095"/>
    </source>
</evidence>
<gene>
    <name evidence="1" type="ORF">FPANT_11847</name>
</gene>